<evidence type="ECO:0000256" key="2">
    <source>
        <dbReference type="ARBA" id="ARBA00022729"/>
    </source>
</evidence>
<organism evidence="7 8">
    <name type="scientific">Paenibacillus roseopurpureus</name>
    <dbReference type="NCBI Taxonomy" id="2918901"/>
    <lineage>
        <taxon>Bacteria</taxon>
        <taxon>Bacillati</taxon>
        <taxon>Bacillota</taxon>
        <taxon>Bacilli</taxon>
        <taxon>Bacillales</taxon>
        <taxon>Paenibacillaceae</taxon>
        <taxon>Paenibacillus</taxon>
    </lineage>
</organism>
<dbReference type="EMBL" id="CP130319">
    <property type="protein sequence ID" value="WNR43036.1"/>
    <property type="molecule type" value="Genomic_DNA"/>
</dbReference>
<evidence type="ECO:0000256" key="4">
    <source>
        <dbReference type="ARBA" id="ARBA00023239"/>
    </source>
</evidence>
<keyword evidence="4" id="KW-0456">Lyase</keyword>
<reference evidence="7" key="1">
    <citation type="submission" date="2022-02" db="EMBL/GenBank/DDBJ databases">
        <title>Paenibacillus sp. MBLB1832 Whole Genome Shotgun Sequencing.</title>
        <authorList>
            <person name="Hwang C.Y."/>
            <person name="Cho E.-S."/>
            <person name="Seo M.-J."/>
        </authorList>
    </citation>
    <scope>NUCLEOTIDE SEQUENCE</scope>
    <source>
        <strain evidence="7">MBLB1832</strain>
    </source>
</reference>
<evidence type="ECO:0000313" key="8">
    <source>
        <dbReference type="Proteomes" id="UP001304650"/>
    </source>
</evidence>
<accession>A0AA96LL10</accession>
<dbReference type="GO" id="GO:0042597">
    <property type="term" value="C:periplasmic space"/>
    <property type="evidence" value="ECO:0007669"/>
    <property type="project" value="UniProtKB-SubCell"/>
</dbReference>
<evidence type="ECO:0000256" key="1">
    <source>
        <dbReference type="ARBA" id="ARBA00004418"/>
    </source>
</evidence>
<dbReference type="Gene3D" id="2.70.98.70">
    <property type="match status" value="1"/>
</dbReference>
<dbReference type="InterPro" id="IPR012480">
    <property type="entry name" value="Hepar_II_III_C"/>
</dbReference>
<proteinExistence type="predicted"/>
<sequence>MNIQALLKVPMTTGELLSSLRARLEPVAAKGTYISEHMPELVQATIANAEEAYKGMMVLPGTGGVREFVGNPPYWLERRHNDNEFLWQLNRMTHWQDLLEAYTLTRDDKYGRKVIEEMLDWIETIDIREDMVNYPIEFYSQCHPLRALELGIRNYHTWPLVLEHLGPTDLFTEELLEAYLGAVYKQIKILRKVSPILWPKADHNHFLMECLGILTTALYFPELKEAEEWKSFAIHGIERCVSAQLTEDGGQIEGCPSYHNGCMFWFGLAVVLSKRFHFQFSDAYLKLLRKNLDYSLYSLRPTGKCIPVGDSTAKPIAVIGALYGYLALDDSSWLGLAANLIDYEKIIHEVNKHIWRALDVKRLHEELLALQGNPYECDKLTTFWNRTLHQAIIRTGWHSEALSFLFTCRSPVQNAHAHIDLMSFDFTALGKNMVCDPGIFCYREDDDRRQFKSASYHSTLLIDERDHFEYLSSWEYGPQKTGEIYNVEHRGFYQIASAFHLNYEPAVHYRHIALVDDKMLVIVDRVKGLDDQEVERYFHLDYTEVAAYPDVVLATSHMANLAIYSYPWEAVDLLPGRLSDEHDVARAATRVRFRGKQSGTAVYLTVLVPYQGDQRPVVDIRPMGDASFELSCSENYQVIVNDRDMTISCGRE</sequence>
<evidence type="ECO:0000259" key="6">
    <source>
        <dbReference type="Pfam" id="PF16889"/>
    </source>
</evidence>
<feature type="domain" description="Heparinase II/III-like C-terminal" evidence="5">
    <location>
        <begin position="398"/>
        <end position="550"/>
    </location>
</feature>
<dbReference type="Proteomes" id="UP001304650">
    <property type="component" value="Chromosome"/>
</dbReference>
<dbReference type="KEGG" id="proo:MJB10_18195"/>
<dbReference type="Pfam" id="PF07940">
    <property type="entry name" value="Hepar_II_III_C"/>
    <property type="match status" value="1"/>
</dbReference>
<dbReference type="Gene3D" id="1.50.10.100">
    <property type="entry name" value="Chondroitin AC/alginate lyase"/>
    <property type="match status" value="1"/>
</dbReference>
<evidence type="ECO:0000313" key="7">
    <source>
        <dbReference type="EMBL" id="WNR43036.1"/>
    </source>
</evidence>
<evidence type="ECO:0000259" key="5">
    <source>
        <dbReference type="Pfam" id="PF07940"/>
    </source>
</evidence>
<dbReference type="PANTHER" id="PTHR39210:SF1">
    <property type="entry name" value="HEPARIN-SULFATE LYASE"/>
    <property type="match status" value="1"/>
</dbReference>
<dbReference type="Pfam" id="PF16889">
    <property type="entry name" value="Hepar_II_III_N"/>
    <property type="match status" value="1"/>
</dbReference>
<gene>
    <name evidence="7" type="ORF">MJB10_18195</name>
</gene>
<comment type="subcellular location">
    <subcellularLocation>
        <location evidence="1">Periplasm</location>
    </subcellularLocation>
</comment>
<dbReference type="GO" id="GO:0016829">
    <property type="term" value="F:lyase activity"/>
    <property type="evidence" value="ECO:0007669"/>
    <property type="project" value="UniProtKB-KW"/>
</dbReference>
<keyword evidence="2" id="KW-0732">Signal</keyword>
<dbReference type="AlphaFoldDB" id="A0AA96LL10"/>
<feature type="domain" description="Heparin-sulfate lyase N-terminal" evidence="6">
    <location>
        <begin position="75"/>
        <end position="312"/>
    </location>
</feature>
<name>A0AA96LL10_9BACL</name>
<dbReference type="SUPFAM" id="SSF48230">
    <property type="entry name" value="Chondroitin AC/alginate lyase"/>
    <property type="match status" value="1"/>
</dbReference>
<dbReference type="InterPro" id="IPR031680">
    <property type="entry name" value="Hepar_II_III_N"/>
</dbReference>
<evidence type="ECO:0000256" key="3">
    <source>
        <dbReference type="ARBA" id="ARBA00022764"/>
    </source>
</evidence>
<protein>
    <submittedName>
        <fullName evidence="7">Heparinase II/III family protein</fullName>
    </submittedName>
</protein>
<keyword evidence="8" id="KW-1185">Reference proteome</keyword>
<dbReference type="RefSeq" id="WP_314796966.1">
    <property type="nucleotide sequence ID" value="NZ_CP130319.1"/>
</dbReference>
<dbReference type="PANTHER" id="PTHR39210">
    <property type="entry name" value="HEPARIN-SULFATE LYASE"/>
    <property type="match status" value="1"/>
</dbReference>
<dbReference type="InterPro" id="IPR008929">
    <property type="entry name" value="Chondroitin_lyas"/>
</dbReference>
<keyword evidence="3" id="KW-0574">Periplasm</keyword>